<evidence type="ECO:0000256" key="2">
    <source>
        <dbReference type="ARBA" id="ARBA00022475"/>
    </source>
</evidence>
<name>A0A8J7Y6C6_9EURY</name>
<sequence>MVEHTRTLGFPVAFAIGLGTMIAAGIFSLSGIAVYQIGSTAVVAFVLAAIVAGITAASYSEFASIYSENGGGYLFTSRTFEDRDLLTYSIGMSLFLGYTGTTAFYLATMDHWFFRFLIPESIHFLPHGTFGVLAAILLGVLNARGTEESGSFQVIVTAAKVAVLMVFVGGMFASVGVGPAVGEFTGSFQVEPVGTVSVAALAFITFFGFSAIAASAGEIIEPRKTVPRAIAASIVTVTVLYTFVIVAMVNITNVAGRLARSPDEILQLGETAMGAVAQAFIPVTVAGVEVGTYLIVAGAIFSMISASNASILAASGIGSLMGRQGQAPRRLSRIHPQHGTPFWSTATATGVIVVLIVSFLTLFGEDGMLAPIPVGLETSIAGFAVVIEEFALGLNALTGFATLNLLLPLAFVNGALIYSRRKYPDMERGFEVPGVPVIPILGIIANVALIYNLPVVGVAVGLVLTISLIVVYLLWGGAPDTEELFERTVSARSPITANGGATGPDSDAESATADESDDDRFRILVPAGRLDRAATHVKLAATLGKMYDENPIIQVVNVTHIPEQTPSEMVADDANGRVERITETLGGEDIDVEYTVEGHVCRDIAFDILQTARDDEADLIVMGYPEDHPEIAQEVEYEAPCDVLYAQGFDDPTNVSTVNVGAGGGPHHKAALTLVGAMANAGSHINVINVTPSGEGGTAEDATDTVEQLPENGSIDVQEVSASSVAEGLVSTAAENGGPLIIGATRTRELKRWVFGSTPDRVINLAEGANVPVLVYASETGLSQRLGNRLFPVYRYYKQLTTTRRPRGSEQTTD</sequence>
<feature type="transmembrane region" description="Helical" evidence="7">
    <location>
        <begin position="430"/>
        <end position="449"/>
    </location>
</feature>
<feature type="transmembrane region" description="Helical" evidence="7">
    <location>
        <begin position="122"/>
        <end position="142"/>
    </location>
</feature>
<evidence type="ECO:0000256" key="7">
    <source>
        <dbReference type="SAM" id="Phobius"/>
    </source>
</evidence>
<evidence type="ECO:0000313" key="8">
    <source>
        <dbReference type="EMBL" id="MBV0924877.1"/>
    </source>
</evidence>
<dbReference type="Pfam" id="PF13520">
    <property type="entry name" value="AA_permease_2"/>
    <property type="match status" value="1"/>
</dbReference>
<feature type="transmembrane region" description="Helical" evidence="7">
    <location>
        <begin position="229"/>
        <end position="251"/>
    </location>
</feature>
<protein>
    <submittedName>
        <fullName evidence="8">Amino acid permease</fullName>
    </submittedName>
</protein>
<proteinExistence type="predicted"/>
<feature type="transmembrane region" description="Helical" evidence="7">
    <location>
        <begin position="455"/>
        <end position="475"/>
    </location>
</feature>
<comment type="caution">
    <text evidence="8">The sequence shown here is derived from an EMBL/GenBank/DDBJ whole genome shotgun (WGS) entry which is preliminary data.</text>
</comment>
<evidence type="ECO:0000256" key="3">
    <source>
        <dbReference type="ARBA" id="ARBA00022692"/>
    </source>
</evidence>
<keyword evidence="9" id="KW-1185">Reference proteome</keyword>
<comment type="subcellular location">
    <subcellularLocation>
        <location evidence="1">Cell membrane</location>
        <topology evidence="1">Multi-pass membrane protein</topology>
    </subcellularLocation>
</comment>
<dbReference type="SUPFAM" id="SSF52402">
    <property type="entry name" value="Adenine nucleotide alpha hydrolases-like"/>
    <property type="match status" value="2"/>
</dbReference>
<dbReference type="CDD" id="cd00293">
    <property type="entry name" value="USP-like"/>
    <property type="match status" value="1"/>
</dbReference>
<feature type="transmembrane region" description="Helical" evidence="7">
    <location>
        <begin position="12"/>
        <end position="35"/>
    </location>
</feature>
<feature type="compositionally biased region" description="Acidic residues" evidence="6">
    <location>
        <begin position="506"/>
        <end position="515"/>
    </location>
</feature>
<feature type="transmembrane region" description="Helical" evidence="7">
    <location>
        <begin position="196"/>
        <end position="217"/>
    </location>
</feature>
<feature type="region of interest" description="Disordered" evidence="6">
    <location>
        <begin position="495"/>
        <end position="515"/>
    </location>
</feature>
<dbReference type="PANTHER" id="PTHR42770">
    <property type="entry name" value="AMINO ACID TRANSPORTER-RELATED"/>
    <property type="match status" value="1"/>
</dbReference>
<organism evidence="8 9">
    <name type="scientific">Haloarcula limicola</name>
    <dbReference type="NCBI Taxonomy" id="1429915"/>
    <lineage>
        <taxon>Archaea</taxon>
        <taxon>Methanobacteriati</taxon>
        <taxon>Methanobacteriota</taxon>
        <taxon>Stenosarchaea group</taxon>
        <taxon>Halobacteria</taxon>
        <taxon>Halobacteriales</taxon>
        <taxon>Haloarculaceae</taxon>
        <taxon>Haloarcula</taxon>
    </lineage>
</organism>
<dbReference type="OrthoDB" id="43026at2157"/>
<dbReference type="Proteomes" id="UP000766550">
    <property type="component" value="Unassembled WGS sequence"/>
</dbReference>
<evidence type="ECO:0000256" key="4">
    <source>
        <dbReference type="ARBA" id="ARBA00022989"/>
    </source>
</evidence>
<dbReference type="EMBL" id="JAHQXF010000002">
    <property type="protein sequence ID" value="MBV0924877.1"/>
    <property type="molecule type" value="Genomic_DNA"/>
</dbReference>
<feature type="transmembrane region" description="Helical" evidence="7">
    <location>
        <begin position="396"/>
        <end position="418"/>
    </location>
</feature>
<dbReference type="InterPro" id="IPR050367">
    <property type="entry name" value="APC_superfamily"/>
</dbReference>
<dbReference type="Gene3D" id="1.20.1740.10">
    <property type="entry name" value="Amino acid/polyamine transporter I"/>
    <property type="match status" value="1"/>
</dbReference>
<keyword evidence="3 7" id="KW-0812">Transmembrane</keyword>
<dbReference type="AlphaFoldDB" id="A0A8J7Y6C6"/>
<dbReference type="RefSeq" id="WP_162317731.1">
    <property type="nucleotide sequence ID" value="NZ_JAHQXF010000002.1"/>
</dbReference>
<accession>A0A8J7Y6C6</accession>
<evidence type="ECO:0000313" key="9">
    <source>
        <dbReference type="Proteomes" id="UP000766550"/>
    </source>
</evidence>
<feature type="transmembrane region" description="Helical" evidence="7">
    <location>
        <begin position="342"/>
        <end position="363"/>
    </location>
</feature>
<dbReference type="InterPro" id="IPR002293">
    <property type="entry name" value="AA/rel_permease1"/>
</dbReference>
<dbReference type="GO" id="GO:0005886">
    <property type="term" value="C:plasma membrane"/>
    <property type="evidence" value="ECO:0007669"/>
    <property type="project" value="UniProtKB-SubCell"/>
</dbReference>
<feature type="transmembrane region" description="Helical" evidence="7">
    <location>
        <begin position="293"/>
        <end position="321"/>
    </location>
</feature>
<evidence type="ECO:0000256" key="5">
    <source>
        <dbReference type="ARBA" id="ARBA00023136"/>
    </source>
</evidence>
<feature type="transmembrane region" description="Helical" evidence="7">
    <location>
        <begin position="85"/>
        <end position="107"/>
    </location>
</feature>
<feature type="transmembrane region" description="Helical" evidence="7">
    <location>
        <begin position="154"/>
        <end position="176"/>
    </location>
</feature>
<evidence type="ECO:0000256" key="1">
    <source>
        <dbReference type="ARBA" id="ARBA00004651"/>
    </source>
</evidence>
<dbReference type="PANTHER" id="PTHR42770:SF11">
    <property type="entry name" value="INNER MEMBRANE TRANSPORT PROTEIN YBAT"/>
    <property type="match status" value="1"/>
</dbReference>
<keyword evidence="4 7" id="KW-1133">Transmembrane helix</keyword>
<reference evidence="8 9" key="1">
    <citation type="submission" date="2021-06" db="EMBL/GenBank/DDBJ databases">
        <title>New haloarchaea isolates fom saline soil.</title>
        <authorList>
            <person name="Duran-Viseras A."/>
            <person name="Sanchez-Porro C.S."/>
            <person name="Ventosa A."/>
        </authorList>
    </citation>
    <scope>NUCLEOTIDE SEQUENCE [LARGE SCALE GENOMIC DNA]</scope>
    <source>
        <strain evidence="8 9">JCM 183640</strain>
    </source>
</reference>
<evidence type="ECO:0000256" key="6">
    <source>
        <dbReference type="SAM" id="MobiDB-lite"/>
    </source>
</evidence>
<keyword evidence="5 7" id="KW-0472">Membrane</keyword>
<feature type="transmembrane region" description="Helical" evidence="7">
    <location>
        <begin position="41"/>
        <end position="64"/>
    </location>
</feature>
<dbReference type="GO" id="GO:0022857">
    <property type="term" value="F:transmembrane transporter activity"/>
    <property type="evidence" value="ECO:0007669"/>
    <property type="project" value="InterPro"/>
</dbReference>
<keyword evidence="2" id="KW-1003">Cell membrane</keyword>
<gene>
    <name evidence="8" type="ORF">KTS45_11775</name>
</gene>
<dbReference type="Gene3D" id="3.40.50.12370">
    <property type="match status" value="1"/>
</dbReference>